<evidence type="ECO:0000313" key="2">
    <source>
        <dbReference type="EMBL" id="MBC8316687.1"/>
    </source>
</evidence>
<dbReference type="EMBL" id="JACNJZ010000047">
    <property type="protein sequence ID" value="MBC8316687.1"/>
    <property type="molecule type" value="Genomic_DNA"/>
</dbReference>
<feature type="domain" description="DNA primase/polymerase bifunctional N-terminal" evidence="1">
    <location>
        <begin position="21"/>
        <end position="156"/>
    </location>
</feature>
<accession>A0A8J6TEZ6</accession>
<feature type="non-terminal residue" evidence="2">
    <location>
        <position position="1"/>
    </location>
</feature>
<dbReference type="Proteomes" id="UP000614424">
    <property type="component" value="Unassembled WGS sequence"/>
</dbReference>
<dbReference type="Pfam" id="PF09250">
    <property type="entry name" value="Prim-Pol"/>
    <property type="match status" value="1"/>
</dbReference>
<gene>
    <name evidence="2" type="ORF">H8E41_02205</name>
</gene>
<dbReference type="Gene3D" id="3.30.720.160">
    <property type="entry name" value="Bifunctional DNA primase/polymerase, N-terminal"/>
    <property type="match status" value="1"/>
</dbReference>
<name>A0A8J6TEZ6_9BACT</name>
<evidence type="ECO:0000259" key="1">
    <source>
        <dbReference type="Pfam" id="PF09250"/>
    </source>
</evidence>
<proteinExistence type="predicted"/>
<dbReference type="InterPro" id="IPR015330">
    <property type="entry name" value="DNA_primase/pol_bifunc_N"/>
</dbReference>
<sequence>PLANNNGQGLSSVQKAAIERLSHGFSVNPTNADKTPALPAWKHYQKVAMSAEAAEQQFRNGCRLAVICGTVSGNLECLDFDKPELYQPFIDTLAAINHELAGSIVKRQTPSGGYHLIYRCQQPVAGNQKLAMSADGKDTWIETRGQGGYFLTTPSSGYSLLEHSLKAVPALTFEDKELLHSLARSFSERQDPPLYEKTITATGERPGDDFNSKADESVWRNLLESEGWIFTGRVTSGGEHLTRPGKHKGTSATLKKGYLYVFSSNAGLPLGPHDAFGVYAHLRHHGDFSNAAKELGGQDYGKIGKKKMQAEDWPDPPPLVAKIEPEPYPIDALPDIVQHAVEEVLSFTKAPIPLVASSALAAISLATQAHIDVKRAEKLIGPVSLFLLTIADSGERKSTCDKFFTAAIQQYQREQDELAKPELKDYEAAINAWDAKRSGLMGQIKQLARKNEPTIEVENTIRELEHLKPEPPRVPKLLRGDETPENLAWVLACEWPSGGVVSSEAGVVFGAHGMGKDSIMRNLALLNILWDGGELSIGRRTTESFTVRGARLTVALQVQEATLRSFFERSGELARGTGFLARFLVAWPESTQGFRPYTDPPPCWPALAAFNQRLSEILNTPAPLEEDGTLSPSLLDLSREAKSAWVAFHDAIESELHSGGQLYDVRDVASKVADNAARLAGLFQVFDDGMGGTISSKSFQSASRIAAWHLNEARRFFGELALPEEIKNAVLLNDWLLDYCRKERVTMTPCRTVQQFGPNTLRTKAKLDAALQELESQERLQVIKEGKRKIIQLNLRLLEEVQK</sequence>
<protein>
    <submittedName>
        <fullName evidence="2">DUF3987 domain-containing protein</fullName>
    </submittedName>
</protein>
<dbReference type="SUPFAM" id="SSF56747">
    <property type="entry name" value="Prim-pol domain"/>
    <property type="match status" value="1"/>
</dbReference>
<reference evidence="2 3" key="1">
    <citation type="submission" date="2020-08" db="EMBL/GenBank/DDBJ databases">
        <title>Bridging the membrane lipid divide: bacteria of the FCB group superphylum have the potential to synthesize archaeal ether lipids.</title>
        <authorList>
            <person name="Villanueva L."/>
            <person name="Von Meijenfeldt F.A.B."/>
            <person name="Westbye A.B."/>
            <person name="Yadav S."/>
            <person name="Hopmans E.C."/>
            <person name="Dutilh B.E."/>
            <person name="Sinninghe Damste J.S."/>
        </authorList>
    </citation>
    <scope>NUCLEOTIDE SEQUENCE [LARGE SCALE GENOMIC DNA]</scope>
    <source>
        <strain evidence="2">NIOZ-UU47</strain>
    </source>
</reference>
<evidence type="ECO:0000313" key="3">
    <source>
        <dbReference type="Proteomes" id="UP000614424"/>
    </source>
</evidence>
<dbReference type="Pfam" id="PF13148">
    <property type="entry name" value="DUF3987"/>
    <property type="match status" value="1"/>
</dbReference>
<dbReference type="InterPro" id="IPR025048">
    <property type="entry name" value="DUF3987"/>
</dbReference>
<dbReference type="AlphaFoldDB" id="A0A8J6TEZ6"/>
<organism evidence="2 3">
    <name type="scientific">Candidatus Desulfobia pelagia</name>
    <dbReference type="NCBI Taxonomy" id="2841692"/>
    <lineage>
        <taxon>Bacteria</taxon>
        <taxon>Pseudomonadati</taxon>
        <taxon>Thermodesulfobacteriota</taxon>
        <taxon>Desulfobulbia</taxon>
        <taxon>Desulfobulbales</taxon>
        <taxon>Desulfobulbaceae</taxon>
        <taxon>Candidatus Desulfobia</taxon>
    </lineage>
</organism>
<comment type="caution">
    <text evidence="2">The sequence shown here is derived from an EMBL/GenBank/DDBJ whole genome shotgun (WGS) entry which is preliminary data.</text>
</comment>